<name>A0A922L319_DERFA</name>
<dbReference type="AlphaFoldDB" id="A0A922L319"/>
<organism evidence="2 3">
    <name type="scientific">Dermatophagoides farinae</name>
    <name type="common">American house dust mite</name>
    <dbReference type="NCBI Taxonomy" id="6954"/>
    <lineage>
        <taxon>Eukaryota</taxon>
        <taxon>Metazoa</taxon>
        <taxon>Ecdysozoa</taxon>
        <taxon>Arthropoda</taxon>
        <taxon>Chelicerata</taxon>
        <taxon>Arachnida</taxon>
        <taxon>Acari</taxon>
        <taxon>Acariformes</taxon>
        <taxon>Sarcoptiformes</taxon>
        <taxon>Astigmata</taxon>
        <taxon>Psoroptidia</taxon>
        <taxon>Analgoidea</taxon>
        <taxon>Pyroglyphidae</taxon>
        <taxon>Dermatophagoidinae</taxon>
        <taxon>Dermatophagoides</taxon>
    </lineage>
</organism>
<evidence type="ECO:0000313" key="2">
    <source>
        <dbReference type="EMBL" id="KAH9501108.1"/>
    </source>
</evidence>
<proteinExistence type="predicted"/>
<reference evidence="2" key="1">
    <citation type="submission" date="2013-05" db="EMBL/GenBank/DDBJ databases">
        <authorList>
            <person name="Yim A.K.Y."/>
            <person name="Chan T.F."/>
            <person name="Ji K.M."/>
            <person name="Liu X.Y."/>
            <person name="Zhou J.W."/>
            <person name="Li R.Q."/>
            <person name="Yang K.Y."/>
            <person name="Li J."/>
            <person name="Li M."/>
            <person name="Law P.T.W."/>
            <person name="Wu Y.L."/>
            <person name="Cai Z.L."/>
            <person name="Qin H."/>
            <person name="Bao Y."/>
            <person name="Leung R.K.K."/>
            <person name="Ng P.K.S."/>
            <person name="Zou J."/>
            <person name="Zhong X.J."/>
            <person name="Ran P.X."/>
            <person name="Zhong N.S."/>
            <person name="Liu Z.G."/>
            <person name="Tsui S.K.W."/>
        </authorList>
    </citation>
    <scope>NUCLEOTIDE SEQUENCE</scope>
    <source>
        <strain evidence="2">Derf</strain>
        <tissue evidence="2">Whole organism</tissue>
    </source>
</reference>
<dbReference type="Proteomes" id="UP000790347">
    <property type="component" value="Unassembled WGS sequence"/>
</dbReference>
<accession>A0A922L319</accession>
<reference evidence="2" key="2">
    <citation type="journal article" date="2022" name="Res Sq">
        <title>Comparative Genomics Reveals Insights into the Divergent Evolution of Astigmatic Mites and Household Pest Adaptations.</title>
        <authorList>
            <person name="Xiong Q."/>
            <person name="Wan A.T.-Y."/>
            <person name="Liu X.-Y."/>
            <person name="Fung C.S.-H."/>
            <person name="Xiao X."/>
            <person name="Malainual N."/>
            <person name="Hou J."/>
            <person name="Wang L."/>
            <person name="Wang M."/>
            <person name="Yang K."/>
            <person name="Cui Y."/>
            <person name="Leung E."/>
            <person name="Nong W."/>
            <person name="Shin S.-K."/>
            <person name="Au S."/>
            <person name="Jeong K.Y."/>
            <person name="Chew F.T."/>
            <person name="Hui J."/>
            <person name="Leung T.F."/>
            <person name="Tungtrongchitr A."/>
            <person name="Zhong N."/>
            <person name="Liu Z."/>
            <person name="Tsui S."/>
        </authorList>
    </citation>
    <scope>NUCLEOTIDE SEQUENCE</scope>
    <source>
        <strain evidence="2">Derf</strain>
        <tissue evidence="2">Whole organism</tissue>
    </source>
</reference>
<dbReference type="EMBL" id="ASGP02000006">
    <property type="protein sequence ID" value="KAH9501108.1"/>
    <property type="molecule type" value="Genomic_DNA"/>
</dbReference>
<protein>
    <submittedName>
        <fullName evidence="2">Uncharacterized protein</fullName>
    </submittedName>
</protein>
<evidence type="ECO:0000313" key="3">
    <source>
        <dbReference type="Proteomes" id="UP000790347"/>
    </source>
</evidence>
<gene>
    <name evidence="2" type="ORF">DERF_011975</name>
</gene>
<evidence type="ECO:0000256" key="1">
    <source>
        <dbReference type="SAM" id="MobiDB-lite"/>
    </source>
</evidence>
<feature type="region of interest" description="Disordered" evidence="1">
    <location>
        <begin position="1"/>
        <end position="28"/>
    </location>
</feature>
<keyword evidence="3" id="KW-1185">Reference proteome</keyword>
<sequence length="86" mass="10167">MSQQLISETTENLKKEKKRKKNREQGSDEKKTDYLLDVVFILLIGRRCIRATCINIDQWSRSLFGHYYYSTILRMCCINQLSDCSP</sequence>
<comment type="caution">
    <text evidence="2">The sequence shown here is derived from an EMBL/GenBank/DDBJ whole genome shotgun (WGS) entry which is preliminary data.</text>
</comment>